<dbReference type="EMBL" id="JAAQPH010000006">
    <property type="protein sequence ID" value="NIA68926.1"/>
    <property type="molecule type" value="Genomic_DNA"/>
</dbReference>
<gene>
    <name evidence="1" type="ORF">HBA54_10010</name>
</gene>
<comment type="caution">
    <text evidence="1">The sequence shown here is derived from an EMBL/GenBank/DDBJ whole genome shotgun (WGS) entry which is preliminary data.</text>
</comment>
<dbReference type="Pfam" id="PF04268">
    <property type="entry name" value="SoxG"/>
    <property type="match status" value="1"/>
</dbReference>
<sequence>MIETYLRQNALAHLGLEGREPSSDAAVRLHEKSLPTAVNLRGEKDDPTFLEAVNGALGLGLPVEPNTAAQNETLAILWLGPNEWLLVRHDVSPEAEAQLSASLRDALGDIHSAVTEVGESLVCIHISGPRAADVIAKGCPLDLHPSAFGGAGHCAQSHLSKTAITLHQLSNEDEGGPDYDLYTRRSFADYLWRWLSDAAREYSGG</sequence>
<evidence type="ECO:0000313" key="1">
    <source>
        <dbReference type="EMBL" id="NIA68926.1"/>
    </source>
</evidence>
<dbReference type="Proteomes" id="UP000761264">
    <property type="component" value="Unassembled WGS sequence"/>
</dbReference>
<dbReference type="InterPro" id="IPR027266">
    <property type="entry name" value="TrmE/GcvT-like"/>
</dbReference>
<dbReference type="InterPro" id="IPR007375">
    <property type="entry name" value="SoxG"/>
</dbReference>
<keyword evidence="2" id="KW-1185">Reference proteome</keyword>
<protein>
    <submittedName>
        <fullName evidence="1">Sarcosine oxidase subunit gamma</fullName>
    </submittedName>
</protein>
<evidence type="ECO:0000313" key="2">
    <source>
        <dbReference type="Proteomes" id="UP000761264"/>
    </source>
</evidence>
<dbReference type="SUPFAM" id="SSF103025">
    <property type="entry name" value="Folate-binding domain"/>
    <property type="match status" value="1"/>
</dbReference>
<dbReference type="AlphaFoldDB" id="A0A967C273"/>
<dbReference type="Gene3D" id="3.30.1360.120">
    <property type="entry name" value="Probable tRNA modification gtpase trme, domain 1"/>
    <property type="match status" value="1"/>
</dbReference>
<dbReference type="Gene3D" id="3.30.70.1520">
    <property type="entry name" value="Heterotetrameric sarcosine oxidase"/>
    <property type="match status" value="1"/>
</dbReference>
<proteinExistence type="predicted"/>
<accession>A0A967C273</accession>
<organism evidence="1 2">
    <name type="scientific">Pelagibius litoralis</name>
    <dbReference type="NCBI Taxonomy" id="374515"/>
    <lineage>
        <taxon>Bacteria</taxon>
        <taxon>Pseudomonadati</taxon>
        <taxon>Pseudomonadota</taxon>
        <taxon>Alphaproteobacteria</taxon>
        <taxon>Rhodospirillales</taxon>
        <taxon>Rhodovibrionaceae</taxon>
        <taxon>Pelagibius</taxon>
    </lineage>
</organism>
<reference evidence="1" key="1">
    <citation type="submission" date="2020-03" db="EMBL/GenBank/DDBJ databases">
        <title>Genome of Pelagibius litoralis DSM 21314T.</title>
        <authorList>
            <person name="Wang G."/>
        </authorList>
    </citation>
    <scope>NUCLEOTIDE SEQUENCE</scope>
    <source>
        <strain evidence="1">DSM 21314</strain>
    </source>
</reference>
<name>A0A967C273_9PROT</name>
<dbReference type="RefSeq" id="WP_167224006.1">
    <property type="nucleotide sequence ID" value="NZ_JAAQPH010000006.1"/>
</dbReference>